<protein>
    <submittedName>
        <fullName evidence="4">Uncharacterized protein</fullName>
    </submittedName>
</protein>
<feature type="compositionally biased region" description="Polar residues" evidence="1">
    <location>
        <begin position="74"/>
        <end position="87"/>
    </location>
</feature>
<proteinExistence type="predicted"/>
<feature type="region of interest" description="Disordered" evidence="1">
    <location>
        <begin position="74"/>
        <end position="118"/>
    </location>
</feature>
<feature type="signal peptide" evidence="3">
    <location>
        <begin position="1"/>
        <end position="23"/>
    </location>
</feature>
<reference evidence="4 5" key="1">
    <citation type="submission" date="2024-08" db="EMBL/GenBank/DDBJ databases">
        <authorList>
            <person name="Cucini C."/>
            <person name="Frati F."/>
        </authorList>
    </citation>
    <scope>NUCLEOTIDE SEQUENCE [LARGE SCALE GENOMIC DNA]</scope>
</reference>
<evidence type="ECO:0000256" key="3">
    <source>
        <dbReference type="SAM" id="SignalP"/>
    </source>
</evidence>
<sequence length="170" mass="19049">MFLLSKQFIWFLLTTILILFGIGDFPSRSAQGLRCSVHDSELDPPPGQSKDELLMTDAQTFKKSCEIQCQAQTKMKNGPFPNNSSHHQPSKEEYQMPGPQPGNSTSLPTPSKSSATSVDSNLDAEMERIIVLMVFSWLKLLYIGALLFILLVIMIFIMIPRGGIYFGYQL</sequence>
<gene>
    <name evidence="4" type="ORF">ODALV1_LOCUS23007</name>
</gene>
<name>A0ABP1RJR2_9HEXA</name>
<evidence type="ECO:0000256" key="2">
    <source>
        <dbReference type="SAM" id="Phobius"/>
    </source>
</evidence>
<dbReference type="EMBL" id="CAXLJM020000076">
    <property type="protein sequence ID" value="CAL8129246.1"/>
    <property type="molecule type" value="Genomic_DNA"/>
</dbReference>
<comment type="caution">
    <text evidence="4">The sequence shown here is derived from an EMBL/GenBank/DDBJ whole genome shotgun (WGS) entry which is preliminary data.</text>
</comment>
<evidence type="ECO:0000313" key="5">
    <source>
        <dbReference type="Proteomes" id="UP001642540"/>
    </source>
</evidence>
<organism evidence="4 5">
    <name type="scientific">Orchesella dallaii</name>
    <dbReference type="NCBI Taxonomy" id="48710"/>
    <lineage>
        <taxon>Eukaryota</taxon>
        <taxon>Metazoa</taxon>
        <taxon>Ecdysozoa</taxon>
        <taxon>Arthropoda</taxon>
        <taxon>Hexapoda</taxon>
        <taxon>Collembola</taxon>
        <taxon>Entomobryomorpha</taxon>
        <taxon>Entomobryoidea</taxon>
        <taxon>Orchesellidae</taxon>
        <taxon>Orchesellinae</taxon>
        <taxon>Orchesella</taxon>
    </lineage>
</organism>
<keyword evidence="2" id="KW-1133">Transmembrane helix</keyword>
<feature type="chain" id="PRO_5046099921" evidence="3">
    <location>
        <begin position="24"/>
        <end position="170"/>
    </location>
</feature>
<evidence type="ECO:0000313" key="4">
    <source>
        <dbReference type="EMBL" id="CAL8129246.1"/>
    </source>
</evidence>
<feature type="compositionally biased region" description="Polar residues" evidence="1">
    <location>
        <begin position="101"/>
        <end position="118"/>
    </location>
</feature>
<evidence type="ECO:0000256" key="1">
    <source>
        <dbReference type="SAM" id="MobiDB-lite"/>
    </source>
</evidence>
<keyword evidence="2" id="KW-0812">Transmembrane</keyword>
<accession>A0ABP1RJR2</accession>
<feature type="transmembrane region" description="Helical" evidence="2">
    <location>
        <begin position="129"/>
        <end position="159"/>
    </location>
</feature>
<dbReference type="Proteomes" id="UP001642540">
    <property type="component" value="Unassembled WGS sequence"/>
</dbReference>
<keyword evidence="5" id="KW-1185">Reference proteome</keyword>
<keyword evidence="2" id="KW-0472">Membrane</keyword>
<keyword evidence="3" id="KW-0732">Signal</keyword>